<accession>A0A101JDV8</accession>
<gene>
    <name evidence="1" type="ORF">ADL15_43005</name>
</gene>
<dbReference type="EMBL" id="LLZH01000318">
    <property type="protein sequence ID" value="KUL25034.1"/>
    <property type="molecule type" value="Genomic_DNA"/>
</dbReference>
<comment type="caution">
    <text evidence="1">The sequence shown here is derived from an EMBL/GenBank/DDBJ whole genome shotgun (WGS) entry which is preliminary data.</text>
</comment>
<dbReference type="AlphaFoldDB" id="A0A101JDV8"/>
<evidence type="ECO:0000313" key="2">
    <source>
        <dbReference type="Proteomes" id="UP000053244"/>
    </source>
</evidence>
<protein>
    <submittedName>
        <fullName evidence="1">Uncharacterized protein</fullName>
    </submittedName>
</protein>
<sequence>MKVGTPANYYVRVTFAGAEGPAEDAHLHRGSYAVALNFGPEIAFLDDLSGLGPPWSEANLPPESDGELREPDLVRLLALLHSRYTVTPNAALAGRTERFTLPWGSADQPEGVVFYTSPAEFAVLLDDLEALAGTEAGKVHSGVRRDDVLGRPVIRFVEERVLGSPSWHPRDAKSVGR</sequence>
<dbReference type="Proteomes" id="UP000053244">
    <property type="component" value="Unassembled WGS sequence"/>
</dbReference>
<evidence type="ECO:0000313" key="1">
    <source>
        <dbReference type="EMBL" id="KUL25034.1"/>
    </source>
</evidence>
<reference evidence="1 2" key="1">
    <citation type="submission" date="2015-10" db="EMBL/GenBank/DDBJ databases">
        <authorList>
            <person name="Gilbert D.G."/>
        </authorList>
    </citation>
    <scope>NUCLEOTIDE SEQUENCE [LARGE SCALE GENOMIC DNA]</scope>
    <source>
        <strain evidence="1 2">NRRL B-16712</strain>
    </source>
</reference>
<organism evidence="1 2">
    <name type="scientific">Actinoplanes awajinensis subsp. mycoplanecinus</name>
    <dbReference type="NCBI Taxonomy" id="135947"/>
    <lineage>
        <taxon>Bacteria</taxon>
        <taxon>Bacillati</taxon>
        <taxon>Actinomycetota</taxon>
        <taxon>Actinomycetes</taxon>
        <taxon>Micromonosporales</taxon>
        <taxon>Micromonosporaceae</taxon>
        <taxon>Actinoplanes</taxon>
    </lineage>
</organism>
<dbReference type="OrthoDB" id="3396800at2"/>
<dbReference type="RefSeq" id="WP_067704841.1">
    <property type="nucleotide sequence ID" value="NZ_LLZH01000318.1"/>
</dbReference>
<keyword evidence="2" id="KW-1185">Reference proteome</keyword>
<proteinExistence type="predicted"/>
<name>A0A101JDV8_9ACTN</name>